<keyword evidence="4" id="KW-1185">Reference proteome</keyword>
<dbReference type="PANTHER" id="PTHR46797">
    <property type="entry name" value="HTH-TYPE TRANSCRIPTIONAL REGULATOR"/>
    <property type="match status" value="1"/>
</dbReference>
<proteinExistence type="predicted"/>
<dbReference type="Proteomes" id="UP001500755">
    <property type="component" value="Unassembled WGS sequence"/>
</dbReference>
<evidence type="ECO:0000259" key="2">
    <source>
        <dbReference type="PROSITE" id="PS50943"/>
    </source>
</evidence>
<dbReference type="InterPro" id="IPR011051">
    <property type="entry name" value="RmlC_Cupin_sf"/>
</dbReference>
<keyword evidence="1" id="KW-0238">DNA-binding</keyword>
<dbReference type="Gene3D" id="2.60.120.10">
    <property type="entry name" value="Jelly Rolls"/>
    <property type="match status" value="1"/>
</dbReference>
<feature type="domain" description="HTH cro/C1-type" evidence="2">
    <location>
        <begin position="19"/>
        <end position="73"/>
    </location>
</feature>
<evidence type="ECO:0000313" key="3">
    <source>
        <dbReference type="EMBL" id="GAA2009756.1"/>
    </source>
</evidence>
<dbReference type="Gene3D" id="1.10.260.40">
    <property type="entry name" value="lambda repressor-like DNA-binding domains"/>
    <property type="match status" value="1"/>
</dbReference>
<name>A0ABP5EYV2_9MICO</name>
<dbReference type="SMART" id="SM00530">
    <property type="entry name" value="HTH_XRE"/>
    <property type="match status" value="1"/>
</dbReference>
<reference evidence="4" key="1">
    <citation type="journal article" date="2019" name="Int. J. Syst. Evol. Microbiol.">
        <title>The Global Catalogue of Microorganisms (GCM) 10K type strain sequencing project: providing services to taxonomists for standard genome sequencing and annotation.</title>
        <authorList>
            <consortium name="The Broad Institute Genomics Platform"/>
            <consortium name="The Broad Institute Genome Sequencing Center for Infectious Disease"/>
            <person name="Wu L."/>
            <person name="Ma J."/>
        </authorList>
    </citation>
    <scope>NUCLEOTIDE SEQUENCE [LARGE SCALE GENOMIC DNA]</scope>
    <source>
        <strain evidence="4">JCM 14546</strain>
    </source>
</reference>
<dbReference type="InterPro" id="IPR014710">
    <property type="entry name" value="RmlC-like_jellyroll"/>
</dbReference>
<dbReference type="InterPro" id="IPR001387">
    <property type="entry name" value="Cro/C1-type_HTH"/>
</dbReference>
<dbReference type="InterPro" id="IPR050807">
    <property type="entry name" value="TransReg_Diox_bact_type"/>
</dbReference>
<protein>
    <submittedName>
        <fullName evidence="3">XRE family transcriptional regulator</fullName>
    </submittedName>
</protein>
<dbReference type="EMBL" id="BAAANO010000018">
    <property type="protein sequence ID" value="GAA2009756.1"/>
    <property type="molecule type" value="Genomic_DNA"/>
</dbReference>
<dbReference type="SUPFAM" id="SSF51182">
    <property type="entry name" value="RmlC-like cupins"/>
    <property type="match status" value="1"/>
</dbReference>
<dbReference type="Pfam" id="PF07883">
    <property type="entry name" value="Cupin_2"/>
    <property type="match status" value="1"/>
</dbReference>
<dbReference type="Pfam" id="PF01381">
    <property type="entry name" value="HTH_3"/>
    <property type="match status" value="1"/>
</dbReference>
<dbReference type="PROSITE" id="PS50943">
    <property type="entry name" value="HTH_CROC1"/>
    <property type="match status" value="1"/>
</dbReference>
<comment type="caution">
    <text evidence="3">The sequence shown here is derived from an EMBL/GenBank/DDBJ whole genome shotgun (WGS) entry which is preliminary data.</text>
</comment>
<dbReference type="PANTHER" id="PTHR46797:SF1">
    <property type="entry name" value="METHYLPHOSPHONATE SYNTHASE"/>
    <property type="match status" value="1"/>
</dbReference>
<dbReference type="SUPFAM" id="SSF47413">
    <property type="entry name" value="lambda repressor-like DNA-binding domains"/>
    <property type="match status" value="1"/>
</dbReference>
<sequence>MLHSMTTPEELASTIGARVRSTRIARAWTLDALAESSGISRRMLVNIEHGTANPSLATLLRLSDALGVGLPALVEGPRTDTVSVTPAGTGSVLWTGEAGGTGTLVAGTGPPDVVELWDWTLGPGDAHTSEAHAAGTTELLHVISGHLRLTVGSESFDLSPGDAARFPGDVPHRYANADEHPCRFALTVFEPDVGTGSHP</sequence>
<dbReference type="InterPro" id="IPR013096">
    <property type="entry name" value="Cupin_2"/>
</dbReference>
<gene>
    <name evidence="3" type="ORF">GCM10009755_20830</name>
</gene>
<dbReference type="CDD" id="cd00093">
    <property type="entry name" value="HTH_XRE"/>
    <property type="match status" value="1"/>
</dbReference>
<evidence type="ECO:0000313" key="4">
    <source>
        <dbReference type="Proteomes" id="UP001500755"/>
    </source>
</evidence>
<evidence type="ECO:0000256" key="1">
    <source>
        <dbReference type="ARBA" id="ARBA00023125"/>
    </source>
</evidence>
<dbReference type="InterPro" id="IPR010982">
    <property type="entry name" value="Lambda_DNA-bd_dom_sf"/>
</dbReference>
<accession>A0ABP5EYV2</accession>
<dbReference type="CDD" id="cd02209">
    <property type="entry name" value="cupin_XRE_C"/>
    <property type="match status" value="1"/>
</dbReference>
<organism evidence="3 4">
    <name type="scientific">Brevibacterium samyangense</name>
    <dbReference type="NCBI Taxonomy" id="366888"/>
    <lineage>
        <taxon>Bacteria</taxon>
        <taxon>Bacillati</taxon>
        <taxon>Actinomycetota</taxon>
        <taxon>Actinomycetes</taxon>
        <taxon>Micrococcales</taxon>
        <taxon>Brevibacteriaceae</taxon>
        <taxon>Brevibacterium</taxon>
    </lineage>
</organism>